<keyword evidence="4" id="KW-1185">Reference proteome</keyword>
<sequence length="115" mass="12644">MPEYMLSVNHVDGEPIPRSDEMERMFADVGAFNDKVREAGAWVFAGGLMPRETATTVDNTGDAPVLNDGPFAETKEWLGGFWIIDVADLDEALRWAEQGSRACGAPVEVRPFQAE</sequence>
<protein>
    <submittedName>
        <fullName evidence="3">YciI family protein</fullName>
    </submittedName>
</protein>
<dbReference type="InterPro" id="IPR005545">
    <property type="entry name" value="YCII"/>
</dbReference>
<comment type="caution">
    <text evidence="3">The sequence shown here is derived from an EMBL/GenBank/DDBJ whole genome shotgun (WGS) entry which is preliminary data.</text>
</comment>
<dbReference type="EMBL" id="JBHUGD010000003">
    <property type="protein sequence ID" value="MFD1946914.1"/>
    <property type="molecule type" value="Genomic_DNA"/>
</dbReference>
<name>A0ABW4TMF3_9ACTN</name>
<proteinExistence type="inferred from homology"/>
<evidence type="ECO:0000256" key="1">
    <source>
        <dbReference type="ARBA" id="ARBA00007689"/>
    </source>
</evidence>
<dbReference type="PANTHER" id="PTHR35174">
    <property type="entry name" value="BLL7171 PROTEIN-RELATED"/>
    <property type="match status" value="1"/>
</dbReference>
<dbReference type="SUPFAM" id="SSF54909">
    <property type="entry name" value="Dimeric alpha+beta barrel"/>
    <property type="match status" value="1"/>
</dbReference>
<reference evidence="4" key="1">
    <citation type="journal article" date="2019" name="Int. J. Syst. Evol. Microbiol.">
        <title>The Global Catalogue of Microorganisms (GCM) 10K type strain sequencing project: providing services to taxonomists for standard genome sequencing and annotation.</title>
        <authorList>
            <consortium name="The Broad Institute Genomics Platform"/>
            <consortium name="The Broad Institute Genome Sequencing Center for Infectious Disease"/>
            <person name="Wu L."/>
            <person name="Ma J."/>
        </authorList>
    </citation>
    <scope>NUCLEOTIDE SEQUENCE [LARGE SCALE GENOMIC DNA]</scope>
    <source>
        <strain evidence="4">CGMCC 1.12477</strain>
    </source>
</reference>
<feature type="domain" description="YCII-related" evidence="2">
    <location>
        <begin position="20"/>
        <end position="102"/>
    </location>
</feature>
<dbReference type="Gene3D" id="3.30.70.1060">
    <property type="entry name" value="Dimeric alpha+beta barrel"/>
    <property type="match status" value="1"/>
</dbReference>
<comment type="similarity">
    <text evidence="1">Belongs to the YciI family.</text>
</comment>
<evidence type="ECO:0000313" key="3">
    <source>
        <dbReference type="EMBL" id="MFD1946914.1"/>
    </source>
</evidence>
<accession>A0ABW4TMF3</accession>
<dbReference type="PANTHER" id="PTHR35174:SF3">
    <property type="entry name" value="BLL7171 PROTEIN"/>
    <property type="match status" value="1"/>
</dbReference>
<dbReference type="RefSeq" id="WP_343917517.1">
    <property type="nucleotide sequence ID" value="NZ_BAAAJT010000002.1"/>
</dbReference>
<dbReference type="Pfam" id="PF03795">
    <property type="entry name" value="YCII"/>
    <property type="match status" value="1"/>
</dbReference>
<evidence type="ECO:0000259" key="2">
    <source>
        <dbReference type="Pfam" id="PF03795"/>
    </source>
</evidence>
<evidence type="ECO:0000313" key="4">
    <source>
        <dbReference type="Proteomes" id="UP001597351"/>
    </source>
</evidence>
<dbReference type="InterPro" id="IPR011008">
    <property type="entry name" value="Dimeric_a/b-barrel"/>
</dbReference>
<gene>
    <name evidence="3" type="ORF">ACFSDE_08920</name>
</gene>
<organism evidence="3 4">
    <name type="scientific">Nocardioides aestuarii</name>
    <dbReference type="NCBI Taxonomy" id="252231"/>
    <lineage>
        <taxon>Bacteria</taxon>
        <taxon>Bacillati</taxon>
        <taxon>Actinomycetota</taxon>
        <taxon>Actinomycetes</taxon>
        <taxon>Propionibacteriales</taxon>
        <taxon>Nocardioidaceae</taxon>
        <taxon>Nocardioides</taxon>
    </lineage>
</organism>
<dbReference type="Proteomes" id="UP001597351">
    <property type="component" value="Unassembled WGS sequence"/>
</dbReference>